<dbReference type="SUPFAM" id="SSF56935">
    <property type="entry name" value="Porins"/>
    <property type="match status" value="1"/>
</dbReference>
<keyword evidence="3" id="KW-0812">Transmembrane</keyword>
<dbReference type="InterPro" id="IPR039426">
    <property type="entry name" value="TonB-dep_rcpt-like"/>
</dbReference>
<dbReference type="InterPro" id="IPR037066">
    <property type="entry name" value="Plug_dom_sf"/>
</dbReference>
<dbReference type="Pfam" id="PF07715">
    <property type="entry name" value="Plug"/>
    <property type="match status" value="1"/>
</dbReference>
<dbReference type="PROSITE" id="PS52016">
    <property type="entry name" value="TONB_DEPENDENT_REC_3"/>
    <property type="match status" value="1"/>
</dbReference>
<gene>
    <name evidence="9" type="ORF">MNBD_GAMMA24-2248</name>
</gene>
<dbReference type="PANTHER" id="PTHR30069">
    <property type="entry name" value="TONB-DEPENDENT OUTER MEMBRANE RECEPTOR"/>
    <property type="match status" value="1"/>
</dbReference>
<keyword evidence="4" id="KW-0798">TonB box</keyword>
<accession>A0A3B1B830</accession>
<keyword evidence="6" id="KW-0998">Cell outer membrane</keyword>
<dbReference type="Gene3D" id="2.170.130.10">
    <property type="entry name" value="TonB-dependent receptor, plug domain"/>
    <property type="match status" value="1"/>
</dbReference>
<proteinExistence type="predicted"/>
<dbReference type="EMBL" id="UOFZ01000175">
    <property type="protein sequence ID" value="VAX14409.1"/>
    <property type="molecule type" value="Genomic_DNA"/>
</dbReference>
<keyword evidence="2" id="KW-0813">Transport</keyword>
<evidence type="ECO:0000256" key="5">
    <source>
        <dbReference type="ARBA" id="ARBA00023136"/>
    </source>
</evidence>
<reference evidence="9" key="1">
    <citation type="submission" date="2018-06" db="EMBL/GenBank/DDBJ databases">
        <authorList>
            <person name="Zhirakovskaya E."/>
        </authorList>
    </citation>
    <scope>NUCLEOTIDE SEQUENCE</scope>
</reference>
<evidence type="ECO:0000259" key="7">
    <source>
        <dbReference type="Pfam" id="PF00593"/>
    </source>
</evidence>
<dbReference type="InterPro" id="IPR012910">
    <property type="entry name" value="Plug_dom"/>
</dbReference>
<keyword evidence="5" id="KW-0472">Membrane</keyword>
<dbReference type="GO" id="GO:0044718">
    <property type="term" value="P:siderophore transmembrane transport"/>
    <property type="evidence" value="ECO:0007669"/>
    <property type="project" value="TreeGrafter"/>
</dbReference>
<organism evidence="9">
    <name type="scientific">hydrothermal vent metagenome</name>
    <dbReference type="NCBI Taxonomy" id="652676"/>
    <lineage>
        <taxon>unclassified sequences</taxon>
        <taxon>metagenomes</taxon>
        <taxon>ecological metagenomes</taxon>
    </lineage>
</organism>
<evidence type="ECO:0000313" key="9">
    <source>
        <dbReference type="EMBL" id="VAX14409.1"/>
    </source>
</evidence>
<evidence type="ECO:0000256" key="6">
    <source>
        <dbReference type="ARBA" id="ARBA00023237"/>
    </source>
</evidence>
<comment type="subcellular location">
    <subcellularLocation>
        <location evidence="1">Cell outer membrane</location>
        <topology evidence="1">Multi-pass membrane protein</topology>
    </subcellularLocation>
</comment>
<evidence type="ECO:0000256" key="4">
    <source>
        <dbReference type="ARBA" id="ARBA00023077"/>
    </source>
</evidence>
<evidence type="ECO:0000256" key="2">
    <source>
        <dbReference type="ARBA" id="ARBA00022448"/>
    </source>
</evidence>
<evidence type="ECO:0000256" key="3">
    <source>
        <dbReference type="ARBA" id="ARBA00022692"/>
    </source>
</evidence>
<evidence type="ECO:0008006" key="10">
    <source>
        <dbReference type="Google" id="ProtNLM"/>
    </source>
</evidence>
<evidence type="ECO:0000256" key="1">
    <source>
        <dbReference type="ARBA" id="ARBA00004571"/>
    </source>
</evidence>
<dbReference type="InterPro" id="IPR036942">
    <property type="entry name" value="Beta-barrel_TonB_sf"/>
</dbReference>
<evidence type="ECO:0000259" key="8">
    <source>
        <dbReference type="Pfam" id="PF07715"/>
    </source>
</evidence>
<dbReference type="GO" id="GO:0015344">
    <property type="term" value="F:siderophore uptake transmembrane transporter activity"/>
    <property type="evidence" value="ECO:0007669"/>
    <property type="project" value="TreeGrafter"/>
</dbReference>
<dbReference type="AlphaFoldDB" id="A0A3B1B830"/>
<name>A0A3B1B830_9ZZZZ</name>
<dbReference type="Pfam" id="PF00593">
    <property type="entry name" value="TonB_dep_Rec_b-barrel"/>
    <property type="match status" value="1"/>
</dbReference>
<dbReference type="InterPro" id="IPR000531">
    <property type="entry name" value="Beta-barrel_TonB"/>
</dbReference>
<feature type="domain" description="TonB-dependent receptor plug" evidence="8">
    <location>
        <begin position="51"/>
        <end position="160"/>
    </location>
</feature>
<protein>
    <recommendedName>
        <fullName evidence="10">TonB-dependent receptor</fullName>
    </recommendedName>
</protein>
<dbReference type="PANTHER" id="PTHR30069:SF27">
    <property type="entry name" value="BLL4766 PROTEIN"/>
    <property type="match status" value="1"/>
</dbReference>
<sequence>MHKQASCLYGLTGLLAILGGMPSLQAAELSEDDFLQDLPVVLSATRLVQSRRDAPVATTVIDREMIDASGFTEIVDLLRYVPGFVVNYDSGHVQAASYHMLNNNLSRRMQVLVDGRSVYIPSLLGVQWTSLGISIEDIERIEVIRGPNAASYGSNSLLGVISIITRHASQDRGVMMKINAGENNLAESFLRLGSGNENLDMKVTAVYRQNDGFVDRYDSDKIRKLNARADYQASLNDTLAFYATVNNTKVQEDNVFSRDIPNHPAKTLSRSFQVDWTHSFSANEDLKFQYYRQSYEKQNRYQYADTPLFIDQSRRSERDDFEFQHTLSPLDNLNLVWGAGLRTDRVISNYYLGQTPAQTNRSYRLFSSLAWDITTSTLLNAGVMLEDYQITTGTELSPMLSLNHNLSNTDTIRVSASTAIRAPGLIEEYTDVSIAGNTIAYDASKLTPERILAYEVGYLGRFPRYRASLDLKLYREYINNLISLAAADAAGNLPYHFANQDNVKTAGLEATFSFKPNNKLRLEFSYAYARIQSTDVRNTTQYANSSPDDSFSLQIIQRFSHDYQSSLNVFYHSIMKQLATEDMRSDNIRINLRLGKTFILAGNKTELAFTVQNLLNEFEYTRLKNVAERRSYLSLKLEFR</sequence>
<dbReference type="GO" id="GO:0009279">
    <property type="term" value="C:cell outer membrane"/>
    <property type="evidence" value="ECO:0007669"/>
    <property type="project" value="UniProtKB-SubCell"/>
</dbReference>
<dbReference type="Gene3D" id="2.40.170.20">
    <property type="entry name" value="TonB-dependent receptor, beta-barrel domain"/>
    <property type="match status" value="1"/>
</dbReference>
<feature type="domain" description="TonB-dependent receptor-like beta-barrel" evidence="7">
    <location>
        <begin position="226"/>
        <end position="614"/>
    </location>
</feature>